<evidence type="ECO:0000313" key="3">
    <source>
        <dbReference type="Proteomes" id="UP001259347"/>
    </source>
</evidence>
<dbReference type="Proteomes" id="UP001259347">
    <property type="component" value="Unassembled WGS sequence"/>
</dbReference>
<sequence>MTLDEQLDEISQRRDRSDMQPTIDALEKIYQVNPDNPRVLYEMGGAYDTAGNEETAREFYERALASGLDGDILRRCYIQYGSTLRNLHRIEDSLRIFDEARGKYPASASIVAFQAITQHAAGNPNESIAILLELVADHIDDVDINRYKPALRGNANHIRSLA</sequence>
<name>A0ABU1SF34_9MICO</name>
<reference evidence="2 3" key="1">
    <citation type="submission" date="2023-07" db="EMBL/GenBank/DDBJ databases">
        <title>Sorghum-associated microbial communities from plants grown in Nebraska, USA.</title>
        <authorList>
            <person name="Schachtman D."/>
        </authorList>
    </citation>
    <scope>NUCLEOTIDE SEQUENCE [LARGE SCALE GENOMIC DNA]</scope>
    <source>
        <strain evidence="2 3">2980</strain>
    </source>
</reference>
<dbReference type="Gene3D" id="1.25.40.10">
    <property type="entry name" value="Tetratricopeptide repeat domain"/>
    <property type="match status" value="1"/>
</dbReference>
<accession>A0ABU1SF34</accession>
<dbReference type="RefSeq" id="WP_310021778.1">
    <property type="nucleotide sequence ID" value="NZ_JAVDUM010000013.1"/>
</dbReference>
<dbReference type="EMBL" id="JAVDUM010000013">
    <property type="protein sequence ID" value="MDR6868201.1"/>
    <property type="molecule type" value="Genomic_DNA"/>
</dbReference>
<proteinExistence type="predicted"/>
<dbReference type="InterPro" id="IPR011990">
    <property type="entry name" value="TPR-like_helical_dom_sf"/>
</dbReference>
<protein>
    <submittedName>
        <fullName evidence="2">Tetratricopeptide (TPR) repeat protein</fullName>
    </submittedName>
</protein>
<organism evidence="2 3">
    <name type="scientific">Microbacterium resistens</name>
    <dbReference type="NCBI Taxonomy" id="156977"/>
    <lineage>
        <taxon>Bacteria</taxon>
        <taxon>Bacillati</taxon>
        <taxon>Actinomycetota</taxon>
        <taxon>Actinomycetes</taxon>
        <taxon>Micrococcales</taxon>
        <taxon>Microbacteriaceae</taxon>
        <taxon>Microbacterium</taxon>
    </lineage>
</organism>
<keyword evidence="3" id="KW-1185">Reference proteome</keyword>
<dbReference type="Pfam" id="PF12688">
    <property type="entry name" value="TPR_5"/>
    <property type="match status" value="1"/>
</dbReference>
<gene>
    <name evidence="2" type="ORF">J2Y69_002815</name>
</gene>
<feature type="domain" description="Tetratrico peptide repeat group 5" evidence="1">
    <location>
        <begin position="38"/>
        <end position="140"/>
    </location>
</feature>
<dbReference type="SUPFAM" id="SSF48452">
    <property type="entry name" value="TPR-like"/>
    <property type="match status" value="1"/>
</dbReference>
<evidence type="ECO:0000259" key="1">
    <source>
        <dbReference type="Pfam" id="PF12688"/>
    </source>
</evidence>
<evidence type="ECO:0000313" key="2">
    <source>
        <dbReference type="EMBL" id="MDR6868201.1"/>
    </source>
</evidence>
<comment type="caution">
    <text evidence="2">The sequence shown here is derived from an EMBL/GenBank/DDBJ whole genome shotgun (WGS) entry which is preliminary data.</text>
</comment>
<dbReference type="InterPro" id="IPR041656">
    <property type="entry name" value="TPR_5"/>
</dbReference>